<sequence>MVKDCGRRILSGGPHMQCREDRDILQWLRMLNGGYSLEGSTCSAVKMWTTDNG</sequence>
<reference evidence="1" key="1">
    <citation type="journal article" date="2019" name="bioRxiv">
        <title>The Genome of the Zebra Mussel, Dreissena polymorpha: A Resource for Invasive Species Research.</title>
        <authorList>
            <person name="McCartney M.A."/>
            <person name="Auch B."/>
            <person name="Kono T."/>
            <person name="Mallez S."/>
            <person name="Zhang Y."/>
            <person name="Obille A."/>
            <person name="Becker A."/>
            <person name="Abrahante J.E."/>
            <person name="Garbe J."/>
            <person name="Badalamenti J.P."/>
            <person name="Herman A."/>
            <person name="Mangelson H."/>
            <person name="Liachko I."/>
            <person name="Sullivan S."/>
            <person name="Sone E.D."/>
            <person name="Koren S."/>
            <person name="Silverstein K.A.T."/>
            <person name="Beckman K.B."/>
            <person name="Gohl D.M."/>
        </authorList>
    </citation>
    <scope>NUCLEOTIDE SEQUENCE</scope>
    <source>
        <strain evidence="1">Duluth1</strain>
        <tissue evidence="1">Whole animal</tissue>
    </source>
</reference>
<dbReference type="EMBL" id="JAIWYP010000015">
    <property type="protein sequence ID" value="KAH3704488.1"/>
    <property type="molecule type" value="Genomic_DNA"/>
</dbReference>
<dbReference type="AlphaFoldDB" id="A0A9D3YUN2"/>
<reference evidence="1" key="2">
    <citation type="submission" date="2020-11" db="EMBL/GenBank/DDBJ databases">
        <authorList>
            <person name="McCartney M.A."/>
            <person name="Auch B."/>
            <person name="Kono T."/>
            <person name="Mallez S."/>
            <person name="Becker A."/>
            <person name="Gohl D.M."/>
            <person name="Silverstein K.A.T."/>
            <person name="Koren S."/>
            <person name="Bechman K.B."/>
            <person name="Herman A."/>
            <person name="Abrahante J.E."/>
            <person name="Garbe J."/>
        </authorList>
    </citation>
    <scope>NUCLEOTIDE SEQUENCE</scope>
    <source>
        <strain evidence="1">Duluth1</strain>
        <tissue evidence="1">Whole animal</tissue>
    </source>
</reference>
<accession>A0A9D3YUN2</accession>
<protein>
    <submittedName>
        <fullName evidence="1">Uncharacterized protein</fullName>
    </submittedName>
</protein>
<gene>
    <name evidence="1" type="ORF">DPMN_079544</name>
</gene>
<evidence type="ECO:0000313" key="1">
    <source>
        <dbReference type="EMBL" id="KAH3704488.1"/>
    </source>
</evidence>
<dbReference type="Proteomes" id="UP000828390">
    <property type="component" value="Unassembled WGS sequence"/>
</dbReference>
<name>A0A9D3YUN2_DREPO</name>
<keyword evidence="2" id="KW-1185">Reference proteome</keyword>
<organism evidence="1 2">
    <name type="scientific">Dreissena polymorpha</name>
    <name type="common">Zebra mussel</name>
    <name type="synonym">Mytilus polymorpha</name>
    <dbReference type="NCBI Taxonomy" id="45954"/>
    <lineage>
        <taxon>Eukaryota</taxon>
        <taxon>Metazoa</taxon>
        <taxon>Spiralia</taxon>
        <taxon>Lophotrochozoa</taxon>
        <taxon>Mollusca</taxon>
        <taxon>Bivalvia</taxon>
        <taxon>Autobranchia</taxon>
        <taxon>Heteroconchia</taxon>
        <taxon>Euheterodonta</taxon>
        <taxon>Imparidentia</taxon>
        <taxon>Neoheterodontei</taxon>
        <taxon>Myida</taxon>
        <taxon>Dreissenoidea</taxon>
        <taxon>Dreissenidae</taxon>
        <taxon>Dreissena</taxon>
    </lineage>
</organism>
<proteinExistence type="predicted"/>
<comment type="caution">
    <text evidence="1">The sequence shown here is derived from an EMBL/GenBank/DDBJ whole genome shotgun (WGS) entry which is preliminary data.</text>
</comment>
<evidence type="ECO:0000313" key="2">
    <source>
        <dbReference type="Proteomes" id="UP000828390"/>
    </source>
</evidence>